<feature type="transmembrane region" description="Helical" evidence="1">
    <location>
        <begin position="156"/>
        <end position="174"/>
    </location>
</feature>
<feature type="transmembrane region" description="Helical" evidence="1">
    <location>
        <begin position="186"/>
        <end position="210"/>
    </location>
</feature>
<reference evidence="2" key="1">
    <citation type="submission" date="2021-01" db="EMBL/GenBank/DDBJ databases">
        <title>Whole genome shotgun sequence of Rugosimonospora africana NBRC 104875.</title>
        <authorList>
            <person name="Komaki H."/>
            <person name="Tamura T."/>
        </authorList>
    </citation>
    <scope>NUCLEOTIDE SEQUENCE</scope>
    <source>
        <strain evidence="2">NBRC 104875</strain>
    </source>
</reference>
<sequence>MSKGLSARHIGCVTASAVPRRHLSPLITVCLLAAAWGLVYSVYRGYYGFGGTVGMIGTVKSTAEWRTLNLTAAAVLMVAAVLPLLAPLASRRARLRPVLLVVCWILAVGCVMHGLIDDMQRVLSLTVVRPVSYPASLWATVDTRAADIQDLAFNETWFLIEGLLWGALGWVVLGPSGTRRRWVGSALAGVAALTAIGMLSAFGVIGRFVIG</sequence>
<evidence type="ECO:0000313" key="3">
    <source>
        <dbReference type="Proteomes" id="UP000642748"/>
    </source>
</evidence>
<feature type="transmembrane region" description="Helical" evidence="1">
    <location>
        <begin position="26"/>
        <end position="47"/>
    </location>
</feature>
<keyword evidence="1" id="KW-1133">Transmembrane helix</keyword>
<accession>A0A8J3R142</accession>
<feature type="transmembrane region" description="Helical" evidence="1">
    <location>
        <begin position="67"/>
        <end position="86"/>
    </location>
</feature>
<keyword evidence="1" id="KW-0812">Transmembrane</keyword>
<feature type="transmembrane region" description="Helical" evidence="1">
    <location>
        <begin position="98"/>
        <end position="116"/>
    </location>
</feature>
<dbReference type="EMBL" id="BONZ01000084">
    <property type="protein sequence ID" value="GIH19697.1"/>
    <property type="molecule type" value="Genomic_DNA"/>
</dbReference>
<dbReference type="AlphaFoldDB" id="A0A8J3R142"/>
<gene>
    <name evidence="2" type="ORF">Raf01_78690</name>
</gene>
<evidence type="ECO:0008006" key="4">
    <source>
        <dbReference type="Google" id="ProtNLM"/>
    </source>
</evidence>
<organism evidence="2 3">
    <name type="scientific">Rugosimonospora africana</name>
    <dbReference type="NCBI Taxonomy" id="556532"/>
    <lineage>
        <taxon>Bacteria</taxon>
        <taxon>Bacillati</taxon>
        <taxon>Actinomycetota</taxon>
        <taxon>Actinomycetes</taxon>
        <taxon>Micromonosporales</taxon>
        <taxon>Micromonosporaceae</taxon>
        <taxon>Rugosimonospora</taxon>
    </lineage>
</organism>
<evidence type="ECO:0000256" key="1">
    <source>
        <dbReference type="SAM" id="Phobius"/>
    </source>
</evidence>
<protein>
    <recommendedName>
        <fullName evidence="4">DUF3995 domain-containing protein</fullName>
    </recommendedName>
</protein>
<keyword evidence="3" id="KW-1185">Reference proteome</keyword>
<name>A0A8J3R142_9ACTN</name>
<proteinExistence type="predicted"/>
<keyword evidence="1" id="KW-0472">Membrane</keyword>
<evidence type="ECO:0000313" key="2">
    <source>
        <dbReference type="EMBL" id="GIH19697.1"/>
    </source>
</evidence>
<dbReference type="Proteomes" id="UP000642748">
    <property type="component" value="Unassembled WGS sequence"/>
</dbReference>
<comment type="caution">
    <text evidence="2">The sequence shown here is derived from an EMBL/GenBank/DDBJ whole genome shotgun (WGS) entry which is preliminary data.</text>
</comment>